<dbReference type="InterPro" id="IPR050107">
    <property type="entry name" value="ABC_carbohydrate_import_ATPase"/>
</dbReference>
<evidence type="ECO:0000256" key="1">
    <source>
        <dbReference type="ARBA" id="ARBA00022448"/>
    </source>
</evidence>
<dbReference type="InterPro" id="IPR003439">
    <property type="entry name" value="ABC_transporter-like_ATP-bd"/>
</dbReference>
<dbReference type="GO" id="GO:0016887">
    <property type="term" value="F:ATP hydrolysis activity"/>
    <property type="evidence" value="ECO:0007669"/>
    <property type="project" value="InterPro"/>
</dbReference>
<dbReference type="PROSITE" id="PS00211">
    <property type="entry name" value="ABC_TRANSPORTER_1"/>
    <property type="match status" value="2"/>
</dbReference>
<keyword evidence="2" id="KW-0677">Repeat</keyword>
<sequence>MRLLKVAGLRKSYGAVDVLRGVGLEARGGEIHGLLGENGAGKSTLMKILSGVTRADAGSVTLDGEPLTLGRPTASTAAGVRTVFQELSTLPQLTVAENLLYGAEPTALLGHVRGRRLRDQARELLARFGLERIDVDRRLGTLALGDRQLLEVVKALRETPRVLILDEATSALSAEDSAWVLGQGRRAAEAGAVVLLITHRLAEVRAHAERVTVLRGGDDVLAVPTAEADDDELIAAMLGRRVERLYPRRGGAPAGPLLRVSDLSVGDRVGPLDLTLHEGEVLGIGGLQGQGQRELLMALGGAVPWSGSARLRDAPYAGTSPKRAIADGVTLVPEDRQREGLLLADPVARNLTVGSLPRFTRPGGLIDAAREATAAAAQATQVGVAHDRLGSPVSALSGGNQQKVVLGKALLADPSVLLLHDCTRGVDVGTKAEIFTLIAELADRGVGIVLYSSDLSELANVCDRVLVMAEGRLVGEVPSGELSEEAILRLAVGSVPDRAEVAA</sequence>
<dbReference type="EMBL" id="AGUD01000216">
    <property type="protein sequence ID" value="EHN10515.1"/>
    <property type="molecule type" value="Genomic_DNA"/>
</dbReference>
<keyword evidence="7" id="KW-1185">Reference proteome</keyword>
<dbReference type="InterPro" id="IPR027417">
    <property type="entry name" value="P-loop_NTPase"/>
</dbReference>
<name>H0E720_9ACTN</name>
<dbReference type="PATRIC" id="fig|1097667.3.peg.2602"/>
<dbReference type="Proteomes" id="UP000005143">
    <property type="component" value="Unassembled WGS sequence"/>
</dbReference>
<organism evidence="6 7">
    <name type="scientific">Patulibacter medicamentivorans</name>
    <dbReference type="NCBI Taxonomy" id="1097667"/>
    <lineage>
        <taxon>Bacteria</taxon>
        <taxon>Bacillati</taxon>
        <taxon>Actinomycetota</taxon>
        <taxon>Thermoleophilia</taxon>
        <taxon>Solirubrobacterales</taxon>
        <taxon>Patulibacteraceae</taxon>
        <taxon>Patulibacter</taxon>
    </lineage>
</organism>
<evidence type="ECO:0000256" key="2">
    <source>
        <dbReference type="ARBA" id="ARBA00022737"/>
    </source>
</evidence>
<dbReference type="PANTHER" id="PTHR43790:SF9">
    <property type="entry name" value="GALACTOFURANOSE TRANSPORTER ATP-BINDING PROTEIN YTFR"/>
    <property type="match status" value="1"/>
</dbReference>
<evidence type="ECO:0000256" key="3">
    <source>
        <dbReference type="ARBA" id="ARBA00022741"/>
    </source>
</evidence>
<dbReference type="OrthoDB" id="39350at2"/>
<feature type="domain" description="ABC transporter" evidence="5">
    <location>
        <begin position="240"/>
        <end position="495"/>
    </location>
</feature>
<dbReference type="Pfam" id="PF00005">
    <property type="entry name" value="ABC_tran"/>
    <property type="match status" value="2"/>
</dbReference>
<dbReference type="SUPFAM" id="SSF52540">
    <property type="entry name" value="P-loop containing nucleoside triphosphate hydrolases"/>
    <property type="match status" value="2"/>
</dbReference>
<evidence type="ECO:0000313" key="7">
    <source>
        <dbReference type="Proteomes" id="UP000005143"/>
    </source>
</evidence>
<evidence type="ECO:0000313" key="6">
    <source>
        <dbReference type="EMBL" id="EHN10515.1"/>
    </source>
</evidence>
<dbReference type="CDD" id="cd03215">
    <property type="entry name" value="ABC_Carb_Monos_II"/>
    <property type="match status" value="1"/>
</dbReference>
<reference evidence="6 7" key="1">
    <citation type="journal article" date="2013" name="Biodegradation">
        <title>Quantitative proteomic analysis of ibuprofen-degrading Patulibacter sp. strain I11.</title>
        <authorList>
            <person name="Almeida B."/>
            <person name="Kjeldal H."/>
            <person name="Lolas I."/>
            <person name="Knudsen A.D."/>
            <person name="Carvalho G."/>
            <person name="Nielsen K.L."/>
            <person name="Barreto Crespo M.T."/>
            <person name="Stensballe A."/>
            <person name="Nielsen J.L."/>
        </authorList>
    </citation>
    <scope>NUCLEOTIDE SEQUENCE [LARGE SCALE GENOMIC DNA]</scope>
    <source>
        <strain evidence="6 7">I11</strain>
    </source>
</reference>
<keyword evidence="1" id="KW-0813">Transport</keyword>
<dbReference type="InterPro" id="IPR017871">
    <property type="entry name" value="ABC_transporter-like_CS"/>
</dbReference>
<dbReference type="InterPro" id="IPR003593">
    <property type="entry name" value="AAA+_ATPase"/>
</dbReference>
<keyword evidence="3" id="KW-0547">Nucleotide-binding</keyword>
<dbReference type="RefSeq" id="WP_007575872.1">
    <property type="nucleotide sequence ID" value="NZ_AGUD01000216.1"/>
</dbReference>
<dbReference type="SMART" id="SM00382">
    <property type="entry name" value="AAA"/>
    <property type="match status" value="1"/>
</dbReference>
<proteinExistence type="predicted"/>
<dbReference type="Gene3D" id="3.40.50.300">
    <property type="entry name" value="P-loop containing nucleotide triphosphate hydrolases"/>
    <property type="match status" value="2"/>
</dbReference>
<dbReference type="PANTHER" id="PTHR43790">
    <property type="entry name" value="CARBOHYDRATE TRANSPORT ATP-BINDING PROTEIN MG119-RELATED"/>
    <property type="match status" value="1"/>
</dbReference>
<protein>
    <submittedName>
        <fullName evidence="6">Ribose ABC transport system ATP-binding protein RbsA (TC 3.A.1.2.1)</fullName>
    </submittedName>
</protein>
<evidence type="ECO:0000259" key="5">
    <source>
        <dbReference type="PROSITE" id="PS50893"/>
    </source>
</evidence>
<accession>H0E720</accession>
<dbReference type="CDD" id="cd03216">
    <property type="entry name" value="ABC_Carb_Monos_I"/>
    <property type="match status" value="1"/>
</dbReference>
<dbReference type="GO" id="GO:0005524">
    <property type="term" value="F:ATP binding"/>
    <property type="evidence" value="ECO:0007669"/>
    <property type="project" value="UniProtKB-KW"/>
</dbReference>
<comment type="caution">
    <text evidence="6">The sequence shown here is derived from an EMBL/GenBank/DDBJ whole genome shotgun (WGS) entry which is preliminary data.</text>
</comment>
<keyword evidence="4 6" id="KW-0067">ATP-binding</keyword>
<dbReference type="PROSITE" id="PS50893">
    <property type="entry name" value="ABC_TRANSPORTER_2"/>
    <property type="match status" value="2"/>
</dbReference>
<evidence type="ECO:0000256" key="4">
    <source>
        <dbReference type="ARBA" id="ARBA00022840"/>
    </source>
</evidence>
<feature type="domain" description="ABC transporter" evidence="5">
    <location>
        <begin position="4"/>
        <end position="241"/>
    </location>
</feature>
<gene>
    <name evidence="6" type="ORF">PAI11_26220</name>
</gene>
<dbReference type="AlphaFoldDB" id="H0E720"/>